<keyword evidence="1" id="KW-0732">Signal</keyword>
<organism evidence="2 3">
    <name type="scientific">Brachyspira suanatina</name>
    <dbReference type="NCBI Taxonomy" id="381802"/>
    <lineage>
        <taxon>Bacteria</taxon>
        <taxon>Pseudomonadati</taxon>
        <taxon>Spirochaetota</taxon>
        <taxon>Spirochaetia</taxon>
        <taxon>Brachyspirales</taxon>
        <taxon>Brachyspiraceae</taxon>
        <taxon>Brachyspira</taxon>
    </lineage>
</organism>
<dbReference type="EMBL" id="CVLB01000001">
    <property type="protein sequence ID" value="CRF33905.1"/>
    <property type="molecule type" value="Genomic_DNA"/>
</dbReference>
<evidence type="ECO:0008006" key="4">
    <source>
        <dbReference type="Google" id="ProtNLM"/>
    </source>
</evidence>
<accession>A0A0G4K7W1</accession>
<dbReference type="Proteomes" id="UP000043763">
    <property type="component" value="Unassembled WGS sequence"/>
</dbReference>
<name>A0A0G4K7W1_9SPIR</name>
<evidence type="ECO:0000313" key="3">
    <source>
        <dbReference type="Proteomes" id="UP000043763"/>
    </source>
</evidence>
<dbReference type="AlphaFoldDB" id="A0A0G4K7W1"/>
<gene>
    <name evidence="2" type="ORF">BRSU_1751</name>
</gene>
<feature type="signal peptide" evidence="1">
    <location>
        <begin position="1"/>
        <end position="18"/>
    </location>
</feature>
<keyword evidence="3" id="KW-1185">Reference proteome</keyword>
<evidence type="ECO:0000313" key="2">
    <source>
        <dbReference type="EMBL" id="CRF33905.1"/>
    </source>
</evidence>
<dbReference type="PROSITE" id="PS51257">
    <property type="entry name" value="PROKAR_LIPOPROTEIN"/>
    <property type="match status" value="1"/>
</dbReference>
<feature type="chain" id="PRO_5005194683" description="Lipoprotein" evidence="1">
    <location>
        <begin position="19"/>
        <end position="174"/>
    </location>
</feature>
<evidence type="ECO:0000256" key="1">
    <source>
        <dbReference type="SAM" id="SignalP"/>
    </source>
</evidence>
<protein>
    <recommendedName>
        <fullName evidence="4">Lipoprotein</fullName>
    </recommendedName>
</protein>
<reference evidence="3" key="1">
    <citation type="submission" date="2015-04" db="EMBL/GenBank/DDBJ databases">
        <authorList>
            <person name="Mushtaq Mamoona"/>
        </authorList>
    </citation>
    <scope>NUCLEOTIDE SEQUENCE [LARGE SCALE GENOMIC DNA]</scope>
    <source>
        <strain evidence="3">AN4859/03</strain>
    </source>
</reference>
<dbReference type="RefSeq" id="WP_048594934.1">
    <property type="nucleotide sequence ID" value="NZ_CVLB01000001.1"/>
</dbReference>
<dbReference type="OrthoDB" id="307370at2"/>
<proteinExistence type="predicted"/>
<sequence>MLKFYSIVILLFTITSCASNVKVAQSKYNSVWIKAVKGKSVLAPNGYLYTFKENGNVEYKVNGMKRGTGIFLYAESATNAYYYEKMPLNYVAYDVKGSIPDDKVNMLVGFILNNGKLEMTSGYTKAYKQRLYDWKKSNLTIYNTLREGKDMSEYPIPMIEEVDNFNTIKFGPLR</sequence>